<dbReference type="Proteomes" id="UP001183586">
    <property type="component" value="Unassembled WGS sequence"/>
</dbReference>
<keyword evidence="4" id="KW-1185">Reference proteome</keyword>
<dbReference type="RefSeq" id="WP_311680461.1">
    <property type="nucleotide sequence ID" value="NZ_JAVREU010000002.1"/>
</dbReference>
<sequence length="223" mass="24084">MKRRTLPAAAALTATAVLLLTACGSGDDKPADNDKIAGADQGAETPKESADPSTAEAEDKPDGVDVSLPKDMNLVFDWQKPKNANEAAAMDDAANFFRAIYRGVDKRTTKDAAVTTYATGDGLHYADTQINAWIDGGWTATGTLRHYDATTRSAPNGKSVEVAFCADSGKFFGKEIKSKKILETKPSIEDFDYYKIVMVKFPTAKDLWQASKVFVETKAAKCQ</sequence>
<evidence type="ECO:0000256" key="2">
    <source>
        <dbReference type="SAM" id="SignalP"/>
    </source>
</evidence>
<dbReference type="EMBL" id="JAVREU010000002">
    <property type="protein sequence ID" value="MDT0387618.1"/>
    <property type="molecule type" value="Genomic_DNA"/>
</dbReference>
<comment type="caution">
    <text evidence="3">The sequence shown here is derived from an EMBL/GenBank/DDBJ whole genome shotgun (WGS) entry which is preliminary data.</text>
</comment>
<dbReference type="PROSITE" id="PS51257">
    <property type="entry name" value="PROKAR_LIPOPROTEIN"/>
    <property type="match status" value="1"/>
</dbReference>
<proteinExistence type="predicted"/>
<evidence type="ECO:0008006" key="5">
    <source>
        <dbReference type="Google" id="ProtNLM"/>
    </source>
</evidence>
<evidence type="ECO:0000256" key="1">
    <source>
        <dbReference type="SAM" id="MobiDB-lite"/>
    </source>
</evidence>
<feature type="signal peptide" evidence="2">
    <location>
        <begin position="1"/>
        <end position="22"/>
    </location>
</feature>
<name>A0ABU2P753_9ACTN</name>
<evidence type="ECO:0000313" key="3">
    <source>
        <dbReference type="EMBL" id="MDT0387618.1"/>
    </source>
</evidence>
<accession>A0ABU2P753</accession>
<protein>
    <recommendedName>
        <fullName evidence="5">Lipoprotein</fullName>
    </recommendedName>
</protein>
<keyword evidence="2" id="KW-0732">Signal</keyword>
<feature type="region of interest" description="Disordered" evidence="1">
    <location>
        <begin position="23"/>
        <end position="66"/>
    </location>
</feature>
<gene>
    <name evidence="3" type="ORF">RM641_09300</name>
</gene>
<evidence type="ECO:0000313" key="4">
    <source>
        <dbReference type="Proteomes" id="UP001183586"/>
    </source>
</evidence>
<feature type="chain" id="PRO_5045724930" description="Lipoprotein" evidence="2">
    <location>
        <begin position="23"/>
        <end position="223"/>
    </location>
</feature>
<reference evidence="4" key="1">
    <citation type="submission" date="2023-07" db="EMBL/GenBank/DDBJ databases">
        <title>30 novel species of actinomycetes from the DSMZ collection.</title>
        <authorList>
            <person name="Nouioui I."/>
        </authorList>
    </citation>
    <scope>NUCLEOTIDE SEQUENCE [LARGE SCALE GENOMIC DNA]</scope>
    <source>
        <strain evidence="4">DSM 41921</strain>
    </source>
</reference>
<feature type="compositionally biased region" description="Basic and acidic residues" evidence="1">
    <location>
        <begin position="26"/>
        <end position="37"/>
    </location>
</feature>
<organism evidence="3 4">
    <name type="scientific">Streptomyces dubilierae</name>
    <dbReference type="NCBI Taxonomy" id="3075533"/>
    <lineage>
        <taxon>Bacteria</taxon>
        <taxon>Bacillati</taxon>
        <taxon>Actinomycetota</taxon>
        <taxon>Actinomycetes</taxon>
        <taxon>Kitasatosporales</taxon>
        <taxon>Streptomycetaceae</taxon>
        <taxon>Streptomyces</taxon>
    </lineage>
</organism>